<accession>A0A822BDV1</accession>
<dbReference type="Proteomes" id="UP000663848">
    <property type="component" value="Unassembled WGS sequence"/>
</dbReference>
<comment type="caution">
    <text evidence="1">The sequence shown here is derived from an EMBL/GenBank/DDBJ whole genome shotgun (WGS) entry which is preliminary data.</text>
</comment>
<gene>
    <name evidence="1" type="ORF">QYT958_LOCUS40239</name>
</gene>
<protein>
    <submittedName>
        <fullName evidence="1">Uncharacterized protein</fullName>
    </submittedName>
</protein>
<feature type="non-terminal residue" evidence="1">
    <location>
        <position position="75"/>
    </location>
</feature>
<sequence>MILTLAYLIFIREARVQVGFCFTFEVSSAHIMDNLEISMKKQIQNELIRNRNSMIKEIRREIFEKLTYALRSQKV</sequence>
<evidence type="ECO:0000313" key="1">
    <source>
        <dbReference type="EMBL" id="CAF5024968.1"/>
    </source>
</evidence>
<dbReference type="EMBL" id="CAJOBR010040542">
    <property type="protein sequence ID" value="CAF5024968.1"/>
    <property type="molecule type" value="Genomic_DNA"/>
</dbReference>
<evidence type="ECO:0000313" key="2">
    <source>
        <dbReference type="Proteomes" id="UP000663848"/>
    </source>
</evidence>
<proteinExistence type="predicted"/>
<dbReference type="AlphaFoldDB" id="A0A822BDV1"/>
<reference evidence="1" key="1">
    <citation type="submission" date="2021-02" db="EMBL/GenBank/DDBJ databases">
        <authorList>
            <person name="Nowell W R."/>
        </authorList>
    </citation>
    <scope>NUCLEOTIDE SEQUENCE</scope>
</reference>
<organism evidence="1 2">
    <name type="scientific">Rotaria socialis</name>
    <dbReference type="NCBI Taxonomy" id="392032"/>
    <lineage>
        <taxon>Eukaryota</taxon>
        <taxon>Metazoa</taxon>
        <taxon>Spiralia</taxon>
        <taxon>Gnathifera</taxon>
        <taxon>Rotifera</taxon>
        <taxon>Eurotatoria</taxon>
        <taxon>Bdelloidea</taxon>
        <taxon>Philodinida</taxon>
        <taxon>Philodinidae</taxon>
        <taxon>Rotaria</taxon>
    </lineage>
</organism>
<name>A0A822BDV1_9BILA</name>